<dbReference type="AlphaFoldDB" id="A0A329UGN8"/>
<dbReference type="SUPFAM" id="SSF110849">
    <property type="entry name" value="ParB/Sulfiredoxin"/>
    <property type="match status" value="1"/>
</dbReference>
<dbReference type="SMART" id="SM00470">
    <property type="entry name" value="ParB"/>
    <property type="match status" value="1"/>
</dbReference>
<dbReference type="InterPro" id="IPR003115">
    <property type="entry name" value="ParB_N"/>
</dbReference>
<protein>
    <submittedName>
        <fullName evidence="3">Chromosome partitioning protein ParB</fullName>
    </submittedName>
</protein>
<evidence type="ECO:0000256" key="1">
    <source>
        <dbReference type="SAM" id="MobiDB-lite"/>
    </source>
</evidence>
<dbReference type="GO" id="GO:0045881">
    <property type="term" value="P:positive regulation of sporulation resulting in formation of a cellular spore"/>
    <property type="evidence" value="ECO:0007669"/>
    <property type="project" value="TreeGrafter"/>
</dbReference>
<accession>A0A329UGN8</accession>
<dbReference type="CDD" id="cd16402">
    <property type="entry name" value="ParB_N_like_MT"/>
    <property type="match status" value="1"/>
</dbReference>
<gene>
    <name evidence="3" type="ORF">C4N24_01115</name>
</gene>
<dbReference type="InterPro" id="IPR036086">
    <property type="entry name" value="ParB/Sulfiredoxin_sf"/>
</dbReference>
<proteinExistence type="predicted"/>
<reference evidence="3 4" key="1">
    <citation type="submission" date="2018-02" db="EMBL/GenBank/DDBJ databases">
        <title>Complete genome sequencing of Faecalibacterium prausnitzii strains isolated from the human gut.</title>
        <authorList>
            <person name="Fitzgerald B.C."/>
            <person name="Shkoporov A.N."/>
            <person name="Ross P.R."/>
            <person name="Hill C."/>
        </authorList>
    </citation>
    <scope>NUCLEOTIDE SEQUENCE [LARGE SCALE GENOMIC DNA]</scope>
    <source>
        <strain evidence="3 4">APC923/51-1</strain>
    </source>
</reference>
<feature type="region of interest" description="Disordered" evidence="1">
    <location>
        <begin position="159"/>
        <end position="196"/>
    </location>
</feature>
<organism evidence="3 4">
    <name type="scientific">Faecalibacterium prausnitzii</name>
    <dbReference type="NCBI Taxonomy" id="853"/>
    <lineage>
        <taxon>Bacteria</taxon>
        <taxon>Bacillati</taxon>
        <taxon>Bacillota</taxon>
        <taxon>Clostridia</taxon>
        <taxon>Eubacteriales</taxon>
        <taxon>Oscillospiraceae</taxon>
        <taxon>Faecalibacterium</taxon>
    </lineage>
</organism>
<dbReference type="PANTHER" id="PTHR33375">
    <property type="entry name" value="CHROMOSOME-PARTITIONING PROTEIN PARB-RELATED"/>
    <property type="match status" value="1"/>
</dbReference>
<feature type="compositionally biased region" description="Low complexity" evidence="1">
    <location>
        <begin position="181"/>
        <end position="192"/>
    </location>
</feature>
<feature type="domain" description="ParB-like N-terminal" evidence="2">
    <location>
        <begin position="20"/>
        <end position="105"/>
    </location>
</feature>
<dbReference type="GO" id="GO:0005694">
    <property type="term" value="C:chromosome"/>
    <property type="evidence" value="ECO:0007669"/>
    <property type="project" value="TreeGrafter"/>
</dbReference>
<dbReference type="Gene3D" id="3.90.1530.10">
    <property type="entry name" value="Conserved hypothetical protein from pyrococcus furiosus pfu- 392566-001, ParB domain"/>
    <property type="match status" value="1"/>
</dbReference>
<dbReference type="InterPro" id="IPR050336">
    <property type="entry name" value="Chromosome_partition/occlusion"/>
</dbReference>
<dbReference type="EMBL" id="PRLD01000001">
    <property type="protein sequence ID" value="RAW60735.1"/>
    <property type="molecule type" value="Genomic_DNA"/>
</dbReference>
<name>A0A329UGN8_9FIRM</name>
<dbReference type="Pfam" id="PF02195">
    <property type="entry name" value="ParB_N"/>
    <property type="match status" value="1"/>
</dbReference>
<evidence type="ECO:0000259" key="2">
    <source>
        <dbReference type="SMART" id="SM00470"/>
    </source>
</evidence>
<comment type="caution">
    <text evidence="3">The sequence shown here is derived from an EMBL/GenBank/DDBJ whole genome shotgun (WGS) entry which is preliminary data.</text>
</comment>
<evidence type="ECO:0000313" key="3">
    <source>
        <dbReference type="EMBL" id="RAW60735.1"/>
    </source>
</evidence>
<dbReference type="Proteomes" id="UP000251281">
    <property type="component" value="Unassembled WGS sequence"/>
</dbReference>
<sequence>MFRNASGKAKKGEKMNQQVVYQEISQIHPYENNPRNNEAAVGPVAQSIKEFGFRVPILIDGKGTIIAGHTRYEAAKRLGMDKVPCIRVDDLTDAQIKAYRIADNKVAEASSWNDDVLRAEMDALQALDVDLSSTGFSEVELDGLLRDVDDSDFEEFFTEPVQQPPKAADTGPGPESQQSGQPAPFQPATAQQSGSKLIQCPHCGEWFET</sequence>
<dbReference type="GO" id="GO:0007059">
    <property type="term" value="P:chromosome segregation"/>
    <property type="evidence" value="ECO:0007669"/>
    <property type="project" value="TreeGrafter"/>
</dbReference>
<evidence type="ECO:0000313" key="4">
    <source>
        <dbReference type="Proteomes" id="UP000251281"/>
    </source>
</evidence>
<dbReference type="PANTHER" id="PTHR33375:SF1">
    <property type="entry name" value="CHROMOSOME-PARTITIONING PROTEIN PARB-RELATED"/>
    <property type="match status" value="1"/>
</dbReference>